<feature type="non-terminal residue" evidence="6">
    <location>
        <position position="588"/>
    </location>
</feature>
<dbReference type="Gene3D" id="2.40.10.10">
    <property type="entry name" value="Trypsin-like serine proteases"/>
    <property type="match status" value="1"/>
</dbReference>
<feature type="chain" id="PRO_5035462555" description="Peptidase S1 domain-containing protein" evidence="4">
    <location>
        <begin position="18"/>
        <end position="588"/>
    </location>
</feature>
<sequence>MCLWLITACLGLLPSGSVPPGTIVVVGVPTPILQPTTAATTAATTTTTTMRPTSAMTMAPPSPTMPAPTTTTTPPAPPPTTTTTAAPTTMRTTAAPTTTTTTIAPTTTTTTAAPTTTTARPTMSGNNPPPLPPPTIVSLTTVTATMSSTSSATNITPIPRTVETNPSTTPGGLLLPVLLCNNPDVICISNPDDNTSGQLQIDPRLGTTPAPFAALQDPSINGYSGQVPSYDNAVKFPRERRSLNIKKLNRNIFPLFEKYSSNNNHRIRKRQSCQCVPAGTCTKTTNGAGLIDFRIVNPTSPCPTGQEYCCGSTTTSTSTISCGTLQTVPTTAVTPAAGQANFGEYPWQAIILTKQNDYIAGGVLIDQVNILTVTHRLSSYIVSGTAPNVKVRLGEWDAAGTYEPVPFQEYTIAKVFSHPSYNPNSLQYDIMVLRLSSSVPITPMSGSATTINRACLPPSSTSSYTGQRCWVAGWGKDMFGLQGQYQQILKKVDVPIVASATCQTQMQAARLGSTFALDTTSFICAGGEANKDSCTGDGGSGLVCQVNGQWVLVGLVAWGLGCANANVPAAYVNIAGLLPWIQQQVATA</sequence>
<feature type="signal peptide" evidence="4">
    <location>
        <begin position="1"/>
        <end position="17"/>
    </location>
</feature>
<dbReference type="FunFam" id="2.40.10.10:FF:000002">
    <property type="entry name" value="Transmembrane protease serine"/>
    <property type="match status" value="1"/>
</dbReference>
<accession>A0A8J9UYX6</accession>
<dbReference type="Pfam" id="PF18322">
    <property type="entry name" value="CLIP_1"/>
    <property type="match status" value="1"/>
</dbReference>
<dbReference type="InterPro" id="IPR001314">
    <property type="entry name" value="Peptidase_S1A"/>
</dbReference>
<dbReference type="InterPro" id="IPR051487">
    <property type="entry name" value="Ser/Thr_Proteases_Immune/Dev"/>
</dbReference>
<dbReference type="OrthoDB" id="6656697at2759"/>
<dbReference type="SMART" id="SM00020">
    <property type="entry name" value="Tryp_SPc"/>
    <property type="match status" value="1"/>
</dbReference>
<feature type="compositionally biased region" description="Low complexity" evidence="3">
    <location>
        <begin position="108"/>
        <end position="126"/>
    </location>
</feature>
<organism evidence="6 7">
    <name type="scientific">Brenthis ino</name>
    <name type="common">lesser marbled fritillary</name>
    <dbReference type="NCBI Taxonomy" id="405034"/>
    <lineage>
        <taxon>Eukaryota</taxon>
        <taxon>Metazoa</taxon>
        <taxon>Ecdysozoa</taxon>
        <taxon>Arthropoda</taxon>
        <taxon>Hexapoda</taxon>
        <taxon>Insecta</taxon>
        <taxon>Pterygota</taxon>
        <taxon>Neoptera</taxon>
        <taxon>Endopterygota</taxon>
        <taxon>Lepidoptera</taxon>
        <taxon>Glossata</taxon>
        <taxon>Ditrysia</taxon>
        <taxon>Papilionoidea</taxon>
        <taxon>Nymphalidae</taxon>
        <taxon>Heliconiinae</taxon>
        <taxon>Argynnini</taxon>
        <taxon>Brenthis</taxon>
    </lineage>
</organism>
<evidence type="ECO:0000256" key="2">
    <source>
        <dbReference type="ARBA" id="ARBA00024195"/>
    </source>
</evidence>
<feature type="region of interest" description="Disordered" evidence="3">
    <location>
        <begin position="108"/>
        <end position="131"/>
    </location>
</feature>
<feature type="compositionally biased region" description="Low complexity" evidence="3">
    <location>
        <begin position="40"/>
        <end position="59"/>
    </location>
</feature>
<protein>
    <recommendedName>
        <fullName evidence="5">Peptidase S1 domain-containing protein</fullName>
    </recommendedName>
</protein>
<evidence type="ECO:0000313" key="6">
    <source>
        <dbReference type="EMBL" id="CAH0727309.1"/>
    </source>
</evidence>
<dbReference type="GO" id="GO:0006508">
    <property type="term" value="P:proteolysis"/>
    <property type="evidence" value="ECO:0007669"/>
    <property type="project" value="InterPro"/>
</dbReference>
<evidence type="ECO:0000313" key="7">
    <source>
        <dbReference type="Proteomes" id="UP000838878"/>
    </source>
</evidence>
<proteinExistence type="inferred from homology"/>
<evidence type="ECO:0000256" key="4">
    <source>
        <dbReference type="SAM" id="SignalP"/>
    </source>
</evidence>
<dbReference type="CDD" id="cd00190">
    <property type="entry name" value="Tryp_SPc"/>
    <property type="match status" value="1"/>
</dbReference>
<dbReference type="SUPFAM" id="SSF50494">
    <property type="entry name" value="Trypsin-like serine proteases"/>
    <property type="match status" value="1"/>
</dbReference>
<dbReference type="PROSITE" id="PS50240">
    <property type="entry name" value="TRYPSIN_DOM"/>
    <property type="match status" value="1"/>
</dbReference>
<feature type="region of interest" description="Disordered" evidence="3">
    <location>
        <begin position="40"/>
        <end position="86"/>
    </location>
</feature>
<keyword evidence="1" id="KW-1015">Disulfide bond</keyword>
<gene>
    <name evidence="6" type="ORF">BINO364_LOCUS12670</name>
</gene>
<feature type="domain" description="Peptidase S1" evidence="5">
    <location>
        <begin position="320"/>
        <end position="586"/>
    </location>
</feature>
<evidence type="ECO:0000256" key="3">
    <source>
        <dbReference type="SAM" id="MobiDB-lite"/>
    </source>
</evidence>
<dbReference type="Pfam" id="PF00089">
    <property type="entry name" value="Trypsin"/>
    <property type="match status" value="1"/>
</dbReference>
<name>A0A8J9UYX6_9NEOP</name>
<dbReference type="AlphaFoldDB" id="A0A8J9UYX6"/>
<dbReference type="Proteomes" id="UP000838878">
    <property type="component" value="Chromosome 6"/>
</dbReference>
<evidence type="ECO:0000259" key="5">
    <source>
        <dbReference type="PROSITE" id="PS50240"/>
    </source>
</evidence>
<reference evidence="6" key="1">
    <citation type="submission" date="2021-12" db="EMBL/GenBank/DDBJ databases">
        <authorList>
            <person name="Martin H S."/>
        </authorList>
    </citation>
    <scope>NUCLEOTIDE SEQUENCE</scope>
</reference>
<evidence type="ECO:0000256" key="1">
    <source>
        <dbReference type="ARBA" id="ARBA00023157"/>
    </source>
</evidence>
<dbReference type="EMBL" id="OV170226">
    <property type="protein sequence ID" value="CAH0727309.1"/>
    <property type="molecule type" value="Genomic_DNA"/>
</dbReference>
<dbReference type="GO" id="GO:0004252">
    <property type="term" value="F:serine-type endopeptidase activity"/>
    <property type="evidence" value="ECO:0007669"/>
    <property type="project" value="InterPro"/>
</dbReference>
<dbReference type="PANTHER" id="PTHR24256">
    <property type="entry name" value="TRYPTASE-RELATED"/>
    <property type="match status" value="1"/>
</dbReference>
<keyword evidence="7" id="KW-1185">Reference proteome</keyword>
<dbReference type="InterPro" id="IPR001254">
    <property type="entry name" value="Trypsin_dom"/>
</dbReference>
<comment type="similarity">
    <text evidence="2">Belongs to the peptidase S1 family. CLIP subfamily.</text>
</comment>
<dbReference type="InterPro" id="IPR043504">
    <property type="entry name" value="Peptidase_S1_PA_chymotrypsin"/>
</dbReference>
<dbReference type="PRINTS" id="PR00722">
    <property type="entry name" value="CHYMOTRYPSIN"/>
</dbReference>
<dbReference type="InterPro" id="IPR009003">
    <property type="entry name" value="Peptidase_S1_PA"/>
</dbReference>
<keyword evidence="4" id="KW-0732">Signal</keyword>
<dbReference type="InterPro" id="IPR041515">
    <property type="entry name" value="PPAF-2-like_Clip"/>
</dbReference>